<dbReference type="PANTHER" id="PTHR35936:SF17">
    <property type="entry name" value="ARGININE-BINDING EXTRACELLULAR PROTEIN ARTP"/>
    <property type="match status" value="1"/>
</dbReference>
<organism evidence="4 5">
    <name type="scientific">Teichococcus aerophilus</name>
    <dbReference type="NCBI Taxonomy" id="1224513"/>
    <lineage>
        <taxon>Bacteria</taxon>
        <taxon>Pseudomonadati</taxon>
        <taxon>Pseudomonadota</taxon>
        <taxon>Alphaproteobacteria</taxon>
        <taxon>Acetobacterales</taxon>
        <taxon>Roseomonadaceae</taxon>
        <taxon>Roseomonas</taxon>
    </lineage>
</organism>
<dbReference type="InterPro" id="IPR006311">
    <property type="entry name" value="TAT_signal"/>
</dbReference>
<dbReference type="EMBL" id="JACTVA010000025">
    <property type="protein sequence ID" value="MBC9207995.1"/>
    <property type="molecule type" value="Genomic_DNA"/>
</dbReference>
<dbReference type="RefSeq" id="WP_187785162.1">
    <property type="nucleotide sequence ID" value="NZ_JACTVA010000025.1"/>
</dbReference>
<dbReference type="SUPFAM" id="SSF53850">
    <property type="entry name" value="Periplasmic binding protein-like II"/>
    <property type="match status" value="1"/>
</dbReference>
<dbReference type="InterPro" id="IPR001638">
    <property type="entry name" value="Solute-binding_3/MltF_N"/>
</dbReference>
<reference evidence="4 5" key="1">
    <citation type="journal article" date="2013" name="Int. J. Syst. Evol. Microbiol.">
        <title>Roseomonas aerophila sp. nov., isolated from air.</title>
        <authorList>
            <person name="Kim S.J."/>
            <person name="Weon H.Y."/>
            <person name="Ahn J.H."/>
            <person name="Hong S.B."/>
            <person name="Seok S.J."/>
            <person name="Whang K.S."/>
            <person name="Kwon S.W."/>
        </authorList>
    </citation>
    <scope>NUCLEOTIDE SEQUENCE [LARGE SCALE GENOMIC DNA]</scope>
    <source>
        <strain evidence="4 5">NBRC 108923</strain>
    </source>
</reference>
<keyword evidence="1 2" id="KW-0732">Signal</keyword>
<feature type="domain" description="Solute-binding protein family 3/N-terminal" evidence="3">
    <location>
        <begin position="42"/>
        <end position="266"/>
    </location>
</feature>
<keyword evidence="5" id="KW-1185">Reference proteome</keyword>
<feature type="chain" id="PRO_5045242955" evidence="2">
    <location>
        <begin position="23"/>
        <end position="277"/>
    </location>
</feature>
<comment type="caution">
    <text evidence="4">The sequence shown here is derived from an EMBL/GenBank/DDBJ whole genome shotgun (WGS) entry which is preliminary data.</text>
</comment>
<dbReference type="PROSITE" id="PS51318">
    <property type="entry name" value="TAT"/>
    <property type="match status" value="1"/>
</dbReference>
<dbReference type="SMART" id="SM00062">
    <property type="entry name" value="PBPb"/>
    <property type="match status" value="1"/>
</dbReference>
<evidence type="ECO:0000313" key="5">
    <source>
        <dbReference type="Proteomes" id="UP000626026"/>
    </source>
</evidence>
<gene>
    <name evidence="4" type="ORF">IBL26_14210</name>
</gene>
<feature type="signal peptide" evidence="2">
    <location>
        <begin position="1"/>
        <end position="22"/>
    </location>
</feature>
<dbReference type="Proteomes" id="UP000626026">
    <property type="component" value="Unassembled WGS sequence"/>
</dbReference>
<evidence type="ECO:0000313" key="4">
    <source>
        <dbReference type="EMBL" id="MBC9207995.1"/>
    </source>
</evidence>
<name>A0ABR7RN07_9PROT</name>
<sequence>MPEPRHGRRAALSLLAAGTALAALPRGSAQARPLEQVLSTKKLRVGINPTLPPFGVFNDRNQIDGFDADIARELARLLKAELEIVQVGSPDRVPFVQSDRVDLVMGSITRTVDRALVIDFTMPLHSQSMVVLAREGTAVPLSKPADLNNKDVKLVQVRGTTGIPWIQANAPQAQVTLLDNYPDVFRALAQGRADALVDVYESVAIPMKNQPNVRWRVLDEVLATMWTGIGVQKGNSTLRDAVNVALFDMHSRGFVNAAWEKWFGGPMRTPVPLNPMF</sequence>
<dbReference type="Pfam" id="PF00497">
    <property type="entry name" value="SBP_bac_3"/>
    <property type="match status" value="1"/>
</dbReference>
<dbReference type="Gene3D" id="3.40.190.10">
    <property type="entry name" value="Periplasmic binding protein-like II"/>
    <property type="match status" value="2"/>
</dbReference>
<protein>
    <submittedName>
        <fullName evidence="4">Transporter substrate-binding domain-containing protein</fullName>
    </submittedName>
</protein>
<accession>A0ABR7RN07</accession>
<evidence type="ECO:0000256" key="2">
    <source>
        <dbReference type="SAM" id="SignalP"/>
    </source>
</evidence>
<evidence type="ECO:0000256" key="1">
    <source>
        <dbReference type="ARBA" id="ARBA00022729"/>
    </source>
</evidence>
<dbReference type="PANTHER" id="PTHR35936">
    <property type="entry name" value="MEMBRANE-BOUND LYTIC MUREIN TRANSGLYCOSYLASE F"/>
    <property type="match status" value="1"/>
</dbReference>
<evidence type="ECO:0000259" key="3">
    <source>
        <dbReference type="SMART" id="SM00062"/>
    </source>
</evidence>
<proteinExistence type="predicted"/>